<dbReference type="InterPro" id="IPR029060">
    <property type="entry name" value="PIN-like_dom_sf"/>
</dbReference>
<evidence type="ECO:0000256" key="5">
    <source>
        <dbReference type="ARBA" id="ARBA00022842"/>
    </source>
</evidence>
<keyword evidence="1 6" id="KW-1277">Toxin-antitoxin system</keyword>
<comment type="similarity">
    <text evidence="6">Belongs to the PINc/VapC protein family.</text>
</comment>
<dbReference type="InterPro" id="IPR044153">
    <property type="entry name" value="PIN_Pae0151-like"/>
</dbReference>
<proteinExistence type="inferred from homology"/>
<dbReference type="GO" id="GO:0000287">
    <property type="term" value="F:magnesium ion binding"/>
    <property type="evidence" value="ECO:0007669"/>
    <property type="project" value="UniProtKB-UniRule"/>
</dbReference>
<dbReference type="GO" id="GO:0090729">
    <property type="term" value="F:toxin activity"/>
    <property type="evidence" value="ECO:0007669"/>
    <property type="project" value="UniProtKB-KW"/>
</dbReference>
<evidence type="ECO:0000256" key="6">
    <source>
        <dbReference type="HAMAP-Rule" id="MF_00265"/>
    </source>
</evidence>
<comment type="function">
    <text evidence="6">Toxic component of a toxin-antitoxin (TA) system. An RNase.</text>
</comment>
<keyword evidence="2 6" id="KW-0540">Nuclease</keyword>
<dbReference type="Gene3D" id="3.40.50.1010">
    <property type="entry name" value="5'-nuclease"/>
    <property type="match status" value="1"/>
</dbReference>
<keyword evidence="5 6" id="KW-0460">Magnesium</keyword>
<sequence>MSLMVIDASVALKWVCEEAGSETAATFLDGRPLAAPSLWLTEAANALWKLAQRKILTPDEAEERLSFLVGAPVRLIDTVSLLPAALRIARTLEHPVYDCVYLATAMHLSAKVVTADKRFYETAKTHPLYAETVMALHLMGTSSS</sequence>
<keyword evidence="4 6" id="KW-0378">Hydrolase</keyword>
<feature type="binding site" evidence="6">
    <location>
        <position position="7"/>
    </location>
    <ligand>
        <name>Mg(2+)</name>
        <dbReference type="ChEBI" id="CHEBI:18420"/>
    </ligand>
</feature>
<evidence type="ECO:0000313" key="8">
    <source>
        <dbReference type="EMBL" id="MBB6254342.1"/>
    </source>
</evidence>
<dbReference type="InterPro" id="IPR002716">
    <property type="entry name" value="PIN_dom"/>
</dbReference>
<dbReference type="PANTHER" id="PTHR35901:SF1">
    <property type="entry name" value="EXONUCLEASE VAPC9"/>
    <property type="match status" value="1"/>
</dbReference>
<evidence type="ECO:0000313" key="9">
    <source>
        <dbReference type="Proteomes" id="UP000539175"/>
    </source>
</evidence>
<dbReference type="EC" id="3.1.-.-" evidence="6"/>
<evidence type="ECO:0000256" key="4">
    <source>
        <dbReference type="ARBA" id="ARBA00022801"/>
    </source>
</evidence>
<gene>
    <name evidence="6" type="primary">vapC</name>
    <name evidence="8" type="ORF">FHS74_004928</name>
</gene>
<evidence type="ECO:0000256" key="1">
    <source>
        <dbReference type="ARBA" id="ARBA00022649"/>
    </source>
</evidence>
<dbReference type="AlphaFoldDB" id="A0A7X0B2T6"/>
<evidence type="ECO:0000256" key="3">
    <source>
        <dbReference type="ARBA" id="ARBA00022723"/>
    </source>
</evidence>
<protein>
    <recommendedName>
        <fullName evidence="6">Ribonuclease VapC</fullName>
        <shortName evidence="6">RNase VapC</shortName>
        <ecNumber evidence="6">3.1.-.-</ecNumber>
    </recommendedName>
    <alternativeName>
        <fullName evidence="6">Toxin VapC</fullName>
    </alternativeName>
</protein>
<dbReference type="GO" id="GO:0016787">
    <property type="term" value="F:hydrolase activity"/>
    <property type="evidence" value="ECO:0007669"/>
    <property type="project" value="UniProtKB-KW"/>
</dbReference>
<dbReference type="CDD" id="cd09873">
    <property type="entry name" value="PIN_Pae0151-like"/>
    <property type="match status" value="1"/>
</dbReference>
<dbReference type="GO" id="GO:0004540">
    <property type="term" value="F:RNA nuclease activity"/>
    <property type="evidence" value="ECO:0007669"/>
    <property type="project" value="InterPro"/>
</dbReference>
<comment type="cofactor">
    <cofactor evidence="6">
        <name>Mg(2+)</name>
        <dbReference type="ChEBI" id="CHEBI:18420"/>
    </cofactor>
</comment>
<keyword evidence="3 6" id="KW-0479">Metal-binding</keyword>
<comment type="caution">
    <text evidence="8">The sequence shown here is derived from an EMBL/GenBank/DDBJ whole genome shotgun (WGS) entry which is preliminary data.</text>
</comment>
<accession>A0A7X0B2T6</accession>
<dbReference type="Pfam" id="PF01850">
    <property type="entry name" value="PIN"/>
    <property type="match status" value="1"/>
</dbReference>
<evidence type="ECO:0000259" key="7">
    <source>
        <dbReference type="Pfam" id="PF01850"/>
    </source>
</evidence>
<dbReference type="InterPro" id="IPR022907">
    <property type="entry name" value="VapC_family"/>
</dbReference>
<keyword evidence="6" id="KW-0800">Toxin</keyword>
<keyword evidence="9" id="KW-1185">Reference proteome</keyword>
<feature type="binding site" evidence="6">
    <location>
        <position position="98"/>
    </location>
    <ligand>
        <name>Mg(2+)</name>
        <dbReference type="ChEBI" id="CHEBI:18420"/>
    </ligand>
</feature>
<dbReference type="Proteomes" id="UP000539175">
    <property type="component" value="Unassembled WGS sequence"/>
</dbReference>
<dbReference type="EMBL" id="JACIIZ010000016">
    <property type="protein sequence ID" value="MBB6254342.1"/>
    <property type="molecule type" value="Genomic_DNA"/>
</dbReference>
<evidence type="ECO:0000256" key="2">
    <source>
        <dbReference type="ARBA" id="ARBA00022722"/>
    </source>
</evidence>
<feature type="domain" description="PIN" evidence="7">
    <location>
        <begin position="4"/>
        <end position="124"/>
    </location>
</feature>
<organism evidence="8 9">
    <name type="scientific">Nitrospirillum iridis</name>
    <dbReference type="NCBI Taxonomy" id="765888"/>
    <lineage>
        <taxon>Bacteria</taxon>
        <taxon>Pseudomonadati</taxon>
        <taxon>Pseudomonadota</taxon>
        <taxon>Alphaproteobacteria</taxon>
        <taxon>Rhodospirillales</taxon>
        <taxon>Azospirillaceae</taxon>
        <taxon>Nitrospirillum</taxon>
    </lineage>
</organism>
<name>A0A7X0B2T6_9PROT</name>
<dbReference type="InterPro" id="IPR051619">
    <property type="entry name" value="TypeII_TA_RNase_PINc/VapC"/>
</dbReference>
<reference evidence="8 9" key="1">
    <citation type="submission" date="2020-08" db="EMBL/GenBank/DDBJ databases">
        <title>Genomic Encyclopedia of Type Strains, Phase IV (KMG-IV): sequencing the most valuable type-strain genomes for metagenomic binning, comparative biology and taxonomic classification.</title>
        <authorList>
            <person name="Goeker M."/>
        </authorList>
    </citation>
    <scope>NUCLEOTIDE SEQUENCE [LARGE SCALE GENOMIC DNA]</scope>
    <source>
        <strain evidence="8 9">DSM 22198</strain>
    </source>
</reference>
<dbReference type="HAMAP" id="MF_00265">
    <property type="entry name" value="VapC_Nob1"/>
    <property type="match status" value="1"/>
</dbReference>
<dbReference type="RefSeq" id="WP_184806609.1">
    <property type="nucleotide sequence ID" value="NZ_JACIIZ010000016.1"/>
</dbReference>
<dbReference type="SUPFAM" id="SSF88723">
    <property type="entry name" value="PIN domain-like"/>
    <property type="match status" value="1"/>
</dbReference>
<dbReference type="PANTHER" id="PTHR35901">
    <property type="entry name" value="RIBONUCLEASE VAPC3"/>
    <property type="match status" value="1"/>
</dbReference>